<keyword evidence="3" id="KW-0804">Transcription</keyword>
<dbReference type="InterPro" id="IPR005471">
    <property type="entry name" value="Tscrpt_reg_IclR_N"/>
</dbReference>
<dbReference type="InterPro" id="IPR036388">
    <property type="entry name" value="WH-like_DNA-bd_sf"/>
</dbReference>
<dbReference type="GO" id="GO:0003700">
    <property type="term" value="F:DNA-binding transcription factor activity"/>
    <property type="evidence" value="ECO:0007669"/>
    <property type="project" value="TreeGrafter"/>
</dbReference>
<dbReference type="InterPro" id="IPR050707">
    <property type="entry name" value="HTH_MetabolicPath_Reg"/>
</dbReference>
<dbReference type="RefSeq" id="WP_039559936.1">
    <property type="nucleotide sequence ID" value="NZ_FTMC01000010.1"/>
</dbReference>
<dbReference type="PANTHER" id="PTHR30136:SF35">
    <property type="entry name" value="HTH-TYPE TRANSCRIPTIONAL REGULATOR RV1719"/>
    <property type="match status" value="1"/>
</dbReference>
<evidence type="ECO:0000256" key="3">
    <source>
        <dbReference type="ARBA" id="ARBA00023163"/>
    </source>
</evidence>
<feature type="domain" description="IclR-ED" evidence="5">
    <location>
        <begin position="72"/>
        <end position="245"/>
    </location>
</feature>
<dbReference type="SUPFAM" id="SSF46785">
    <property type="entry name" value="Winged helix' DNA-binding domain"/>
    <property type="match status" value="1"/>
</dbReference>
<dbReference type="InterPro" id="IPR029016">
    <property type="entry name" value="GAF-like_dom_sf"/>
</dbReference>
<dbReference type="InterPro" id="IPR014757">
    <property type="entry name" value="Tscrpt_reg_IclR_C"/>
</dbReference>
<dbReference type="EMBL" id="FTMC01000010">
    <property type="protein sequence ID" value="SIQ81555.1"/>
    <property type="molecule type" value="Genomic_DNA"/>
</dbReference>
<evidence type="ECO:0000313" key="7">
    <source>
        <dbReference type="Proteomes" id="UP000186079"/>
    </source>
</evidence>
<evidence type="ECO:0000259" key="4">
    <source>
        <dbReference type="PROSITE" id="PS51077"/>
    </source>
</evidence>
<dbReference type="GO" id="GO:0045892">
    <property type="term" value="P:negative regulation of DNA-templated transcription"/>
    <property type="evidence" value="ECO:0007669"/>
    <property type="project" value="TreeGrafter"/>
</dbReference>
<dbReference type="Pfam" id="PF09339">
    <property type="entry name" value="HTH_IclR"/>
    <property type="match status" value="1"/>
</dbReference>
<evidence type="ECO:0000256" key="1">
    <source>
        <dbReference type="ARBA" id="ARBA00023015"/>
    </source>
</evidence>
<feature type="domain" description="HTH iclR-type" evidence="4">
    <location>
        <begin position="16"/>
        <end position="78"/>
    </location>
</feature>
<name>A0A1N6VUX4_9PSED</name>
<evidence type="ECO:0000313" key="6">
    <source>
        <dbReference type="EMBL" id="SIQ81555.1"/>
    </source>
</evidence>
<dbReference type="PROSITE" id="PS51078">
    <property type="entry name" value="ICLR_ED"/>
    <property type="match status" value="1"/>
</dbReference>
<evidence type="ECO:0000256" key="2">
    <source>
        <dbReference type="ARBA" id="ARBA00023125"/>
    </source>
</evidence>
<dbReference type="Pfam" id="PF01614">
    <property type="entry name" value="IclR_C"/>
    <property type="match status" value="1"/>
</dbReference>
<dbReference type="SUPFAM" id="SSF55781">
    <property type="entry name" value="GAF domain-like"/>
    <property type="match status" value="1"/>
</dbReference>
<dbReference type="PANTHER" id="PTHR30136">
    <property type="entry name" value="HELIX-TURN-HELIX TRANSCRIPTIONAL REGULATOR, ICLR FAMILY"/>
    <property type="match status" value="1"/>
</dbReference>
<dbReference type="Gene3D" id="3.30.450.40">
    <property type="match status" value="1"/>
</dbReference>
<keyword evidence="2" id="KW-0238">DNA-binding</keyword>
<dbReference type="AlphaFoldDB" id="A0A1N6VUX4"/>
<proteinExistence type="predicted"/>
<dbReference type="GO" id="GO:0003677">
    <property type="term" value="F:DNA binding"/>
    <property type="evidence" value="ECO:0007669"/>
    <property type="project" value="UniProtKB-KW"/>
</dbReference>
<protein>
    <submittedName>
        <fullName evidence="6">Transcriptional regulator, IclR family</fullName>
    </submittedName>
</protein>
<evidence type="ECO:0000259" key="5">
    <source>
        <dbReference type="PROSITE" id="PS51078"/>
    </source>
</evidence>
<dbReference type="InterPro" id="IPR036390">
    <property type="entry name" value="WH_DNA-bd_sf"/>
</dbReference>
<dbReference type="PROSITE" id="PS51077">
    <property type="entry name" value="HTH_ICLR"/>
    <property type="match status" value="1"/>
</dbReference>
<reference evidence="6 7" key="1">
    <citation type="submission" date="2017-01" db="EMBL/GenBank/DDBJ databases">
        <authorList>
            <person name="Mah S.A."/>
            <person name="Swanson W.J."/>
            <person name="Moy G.W."/>
            <person name="Vacquier V.D."/>
        </authorList>
    </citation>
    <scope>NUCLEOTIDE SEQUENCE [LARGE SCALE GENOMIC DNA]</scope>
    <source>
        <strain evidence="6 7">ATCC 29606</strain>
    </source>
</reference>
<dbReference type="Gene3D" id="1.10.10.10">
    <property type="entry name" value="Winged helix-like DNA-binding domain superfamily/Winged helix DNA-binding domain"/>
    <property type="match status" value="1"/>
</dbReference>
<organism evidence="6 7">
    <name type="scientific">Pseudomonas flexibilis</name>
    <dbReference type="NCBI Taxonomy" id="706570"/>
    <lineage>
        <taxon>Bacteria</taxon>
        <taxon>Pseudomonadati</taxon>
        <taxon>Pseudomonadota</taxon>
        <taxon>Gammaproteobacteria</taxon>
        <taxon>Pseudomonadales</taxon>
        <taxon>Pseudomonadaceae</taxon>
        <taxon>Pseudomonas</taxon>
    </lineage>
</organism>
<accession>A0A1N6VUX4</accession>
<gene>
    <name evidence="6" type="ORF">SAMN05421672_110115</name>
</gene>
<dbReference type="Proteomes" id="UP000186079">
    <property type="component" value="Unassembled WGS sequence"/>
</dbReference>
<keyword evidence="1" id="KW-0805">Transcription regulation</keyword>
<dbReference type="SMART" id="SM00346">
    <property type="entry name" value="HTH_ICLR"/>
    <property type="match status" value="1"/>
</dbReference>
<sequence>MNVSDEASDCGRQSGIQVIARSAAIMRALGENPQGLSLAAIAQRVGLPRSTVQRIINALQEELLVEPMGPAGGFRLGPALGHLINKTQCDIISHTRPLLVELSDQLGETVCLCRRSYDQVQIIERIVAERELRVVVPIGAHGPAVQTASGQVLLALEAPECVEALVGDMNVEWRARLGTIRAQGWASGFDEVVPGISSCAMAVDTYLGMFAIAVVAPTVRARDHQDAFRAALQACKRGIERAIGRQG</sequence>